<name>A0A1E5XM80_9HYPH</name>
<accession>A0A1E5XM80</accession>
<gene>
    <name evidence="1" type="ORF">VW23_002030</name>
</gene>
<comment type="caution">
    <text evidence="1">The sequence shown here is derived from an EMBL/GenBank/DDBJ whole genome shotgun (WGS) entry which is preliminary data.</text>
</comment>
<evidence type="ECO:0000313" key="2">
    <source>
        <dbReference type="Proteomes" id="UP000095463"/>
    </source>
</evidence>
<dbReference type="AlphaFoldDB" id="A0A1E5XM80"/>
<evidence type="ECO:0008006" key="3">
    <source>
        <dbReference type="Google" id="ProtNLM"/>
    </source>
</evidence>
<dbReference type="SUPFAM" id="SSF51197">
    <property type="entry name" value="Clavaminate synthase-like"/>
    <property type="match status" value="1"/>
</dbReference>
<dbReference type="EMBL" id="LAJE02000268">
    <property type="protein sequence ID" value="OEO29692.1"/>
    <property type="molecule type" value="Genomic_DNA"/>
</dbReference>
<reference evidence="1 2" key="1">
    <citation type="journal article" date="2015" name="Genome Announc.">
        <title>Genome Assemblies of Three Soil-Associated Devosia species: D. insulae, D. limi, and D. soli.</title>
        <authorList>
            <person name="Hassan Y.I."/>
            <person name="Lepp D."/>
            <person name="Zhou T."/>
        </authorList>
    </citation>
    <scope>NUCLEOTIDE SEQUENCE [LARGE SCALE GENOMIC DNA]</scope>
    <source>
        <strain evidence="1 2">DS-56</strain>
    </source>
</reference>
<keyword evidence="2" id="KW-1185">Reference proteome</keyword>
<evidence type="ECO:0000313" key="1">
    <source>
        <dbReference type="EMBL" id="OEO29692.1"/>
    </source>
</evidence>
<sequence>MAPGLAEFDYRFPSVDQVIDEMRNDDAVSYKAGLKSAKLDLALKSVDAFRSTPIEQVMEQPFALAHFDLARFDAPGRFLDGFGDKVLRPWQQMLTDAGYTWERCYPIVFISGRGSATNYHMDFSHVLAWQIYGTKRFCGLVDPDRWADHATRVNYKPGELAKPPEVREEDSLCYDMRPGDKLWNVLLTPHWVEAGDEPAMSINISHGGLRRHGELSPNEAELELFRAENPAIAPPRLERAYR</sequence>
<proteinExistence type="predicted"/>
<organism evidence="1 2">
    <name type="scientific">Devosia insulae DS-56</name>
    <dbReference type="NCBI Taxonomy" id="1116389"/>
    <lineage>
        <taxon>Bacteria</taxon>
        <taxon>Pseudomonadati</taxon>
        <taxon>Pseudomonadota</taxon>
        <taxon>Alphaproteobacteria</taxon>
        <taxon>Hyphomicrobiales</taxon>
        <taxon>Devosiaceae</taxon>
        <taxon>Devosia</taxon>
    </lineage>
</organism>
<dbReference type="Proteomes" id="UP000095463">
    <property type="component" value="Unassembled WGS sequence"/>
</dbReference>
<protein>
    <recommendedName>
        <fullName evidence="3">JmjC domain-containing protein</fullName>
    </recommendedName>
</protein>
<dbReference type="Gene3D" id="2.60.120.650">
    <property type="entry name" value="Cupin"/>
    <property type="match status" value="1"/>
</dbReference>